<sequence length="207" mass="23047">MPISKGVEAKFGVQNPPSLLQALKSLMAKKRAPSASMGGEASYEGPKHARTSYSELLRLTEVPNHLSSNANMREATILQEEVEEFMALPKTTRGDEHKICHIVEPIDPKLILGGPLYGSMILLEYWLEVRIKFKPVENPTTESRIFGGHPLCFIGGMAKFSNHVVCRTADKKTRSAWRLCLNTLPIEHFAMDIAVLRGVDIRLPLGR</sequence>
<name>A0A843TP50_COLES</name>
<gene>
    <name evidence="1" type="ORF">Taro_005764</name>
</gene>
<evidence type="ECO:0000313" key="2">
    <source>
        <dbReference type="Proteomes" id="UP000652761"/>
    </source>
</evidence>
<comment type="caution">
    <text evidence="1">The sequence shown here is derived from an EMBL/GenBank/DDBJ whole genome shotgun (WGS) entry which is preliminary data.</text>
</comment>
<keyword evidence="2" id="KW-1185">Reference proteome</keyword>
<protein>
    <submittedName>
        <fullName evidence="1">Uncharacterized protein</fullName>
    </submittedName>
</protein>
<reference evidence="1" key="1">
    <citation type="submission" date="2017-07" db="EMBL/GenBank/DDBJ databases">
        <title>Taro Niue Genome Assembly and Annotation.</title>
        <authorList>
            <person name="Atibalentja N."/>
            <person name="Keating K."/>
            <person name="Fields C.J."/>
        </authorList>
    </citation>
    <scope>NUCLEOTIDE SEQUENCE</scope>
    <source>
        <strain evidence="1">Niue_2</strain>
        <tissue evidence="1">Leaf</tissue>
    </source>
</reference>
<dbReference type="AlphaFoldDB" id="A0A843TP50"/>
<proteinExistence type="predicted"/>
<dbReference type="EMBL" id="NMUH01000166">
    <property type="protein sequence ID" value="MQL73418.1"/>
    <property type="molecule type" value="Genomic_DNA"/>
</dbReference>
<organism evidence="1 2">
    <name type="scientific">Colocasia esculenta</name>
    <name type="common">Wild taro</name>
    <name type="synonym">Arum esculentum</name>
    <dbReference type="NCBI Taxonomy" id="4460"/>
    <lineage>
        <taxon>Eukaryota</taxon>
        <taxon>Viridiplantae</taxon>
        <taxon>Streptophyta</taxon>
        <taxon>Embryophyta</taxon>
        <taxon>Tracheophyta</taxon>
        <taxon>Spermatophyta</taxon>
        <taxon>Magnoliopsida</taxon>
        <taxon>Liliopsida</taxon>
        <taxon>Araceae</taxon>
        <taxon>Aroideae</taxon>
        <taxon>Colocasieae</taxon>
        <taxon>Colocasia</taxon>
    </lineage>
</organism>
<accession>A0A843TP50</accession>
<dbReference type="Proteomes" id="UP000652761">
    <property type="component" value="Unassembled WGS sequence"/>
</dbReference>
<evidence type="ECO:0000313" key="1">
    <source>
        <dbReference type="EMBL" id="MQL73418.1"/>
    </source>
</evidence>